<dbReference type="EMBL" id="CP036280">
    <property type="protein sequence ID" value="QDU72458.1"/>
    <property type="molecule type" value="Genomic_DNA"/>
</dbReference>
<evidence type="ECO:0000256" key="8">
    <source>
        <dbReference type="PIRNR" id="PIRNR006630"/>
    </source>
</evidence>
<comment type="similarity">
    <text evidence="9">Belongs to the NAD synthetase family.</text>
</comment>
<dbReference type="KEGG" id="mcad:Pan265_23230"/>
<gene>
    <name evidence="11" type="primary">nadE_2</name>
    <name evidence="7" type="synonym">nadE</name>
    <name evidence="11" type="ORF">Pan265_23230</name>
</gene>
<protein>
    <recommendedName>
        <fullName evidence="7 8">Glutamine-dependent NAD(+) synthetase</fullName>
        <ecNumber evidence="7 8">6.3.5.1</ecNumber>
    </recommendedName>
    <alternativeName>
        <fullName evidence="7 8">NAD(+) synthase [glutamine-hydrolyzing]</fullName>
    </alternativeName>
</protein>
<dbReference type="InterPro" id="IPR036526">
    <property type="entry name" value="C-N_Hydrolase_sf"/>
</dbReference>
<dbReference type="GO" id="GO:0005737">
    <property type="term" value="C:cytoplasm"/>
    <property type="evidence" value="ECO:0007669"/>
    <property type="project" value="InterPro"/>
</dbReference>
<dbReference type="CDD" id="cd00553">
    <property type="entry name" value="NAD_synthase"/>
    <property type="match status" value="1"/>
</dbReference>
<dbReference type="InterPro" id="IPR014445">
    <property type="entry name" value="Gln-dep_NAD_synthase"/>
</dbReference>
<dbReference type="PANTHER" id="PTHR23090:SF9">
    <property type="entry name" value="GLUTAMINE-DEPENDENT NAD(+) SYNTHETASE"/>
    <property type="match status" value="1"/>
</dbReference>
<dbReference type="Pfam" id="PF00795">
    <property type="entry name" value="CN_hydrolase"/>
    <property type="match status" value="1"/>
</dbReference>
<comment type="function">
    <text evidence="7">Catalyzes the ATP-dependent amidation of deamido-NAD to form NAD. Uses L-glutamine as a nitrogen source.</text>
</comment>
<feature type="binding site" evidence="7">
    <location>
        <position position="185"/>
    </location>
    <ligand>
        <name>L-glutamine</name>
        <dbReference type="ChEBI" id="CHEBI:58359"/>
    </ligand>
</feature>
<dbReference type="Proteomes" id="UP000320386">
    <property type="component" value="Chromosome"/>
</dbReference>
<evidence type="ECO:0000256" key="4">
    <source>
        <dbReference type="ARBA" id="ARBA00022741"/>
    </source>
</evidence>
<name>A0A518BZQ9_9BACT</name>
<dbReference type="GO" id="GO:0008795">
    <property type="term" value="F:NAD+ synthase activity"/>
    <property type="evidence" value="ECO:0007669"/>
    <property type="project" value="UniProtKB-UniRule"/>
</dbReference>
<dbReference type="InterPro" id="IPR014729">
    <property type="entry name" value="Rossmann-like_a/b/a_fold"/>
</dbReference>
<dbReference type="EC" id="6.3.5.1" evidence="7 8"/>
<evidence type="ECO:0000256" key="1">
    <source>
        <dbReference type="ARBA" id="ARBA00005188"/>
    </source>
</evidence>
<comment type="pathway">
    <text evidence="1 7 8">Cofactor biosynthesis; NAD(+) biosynthesis; NAD(+) from deamido-NAD(+) (L-Gln route): step 1/1.</text>
</comment>
<evidence type="ECO:0000256" key="2">
    <source>
        <dbReference type="ARBA" id="ARBA00007145"/>
    </source>
</evidence>
<proteinExistence type="inferred from homology"/>
<dbReference type="HAMAP" id="MF_02090">
    <property type="entry name" value="NadE_glutamine_dep"/>
    <property type="match status" value="1"/>
</dbReference>
<dbReference type="NCBIfam" id="TIGR00552">
    <property type="entry name" value="nadE"/>
    <property type="match status" value="1"/>
</dbReference>
<keyword evidence="5 7" id="KW-0067">ATP-binding</keyword>
<sequence>MRVALAQINPTVGDIAGNHALIAGAIDEARRSSADLLVLPELAVCGYPPKDLLLKPDLIDGCAEAVADLASRCQGLTAVIGYPTPSPAPMGAPLYNAAAVCADGAVQATVIKTLLPTYDVFDERRYFEPGERPITVPCGDHRLGITICEDLWNEEALFERRLYVEEPAAHLAGLGASLLINTAASPFTRDKQDFRLKLMAHVAKRHGLPLVYVNQVGGNDELVFDGGSCVVNGRGEVIAHAAGFAEDFLVVDLDAPAAAAEPAYPRGIAGVYHALVLGLRDYCRKCGFTSVVLGLSGGIDSALSAAICVDALGPERVTGVTMPSRYSSSGSVDDAEELAVRMGITFHRIPIEGPHGAFEGALSEVFAGLEPDVTEENVQARIRGTLLMAISNKTGSMLVTTGNKSELAVGYCTLYGDMAGGLAVLSDLPKTQVYEMARWINSGPDSPLLERFGGPVIPEATISKPPSAELRPDQVDQDSLPPYDVLDAIIERYVEREQPVSVIVAETGFDAEMVARFAGLIDRNEYKRKQAAPGLKVTGRAFGFGRRVPIAQRYRSRVVEAVGE</sequence>
<dbReference type="Gene3D" id="3.60.110.10">
    <property type="entry name" value="Carbon-nitrogen hydrolase"/>
    <property type="match status" value="1"/>
</dbReference>
<feature type="domain" description="CN hydrolase" evidence="10">
    <location>
        <begin position="1"/>
        <end position="255"/>
    </location>
</feature>
<dbReference type="InterPro" id="IPR003694">
    <property type="entry name" value="NAD_synthase"/>
</dbReference>
<comment type="catalytic activity">
    <reaction evidence="7 8">
        <text>deamido-NAD(+) + L-glutamine + ATP + H2O = L-glutamate + AMP + diphosphate + NAD(+) + H(+)</text>
        <dbReference type="Rhea" id="RHEA:24384"/>
        <dbReference type="ChEBI" id="CHEBI:15377"/>
        <dbReference type="ChEBI" id="CHEBI:15378"/>
        <dbReference type="ChEBI" id="CHEBI:29985"/>
        <dbReference type="ChEBI" id="CHEBI:30616"/>
        <dbReference type="ChEBI" id="CHEBI:33019"/>
        <dbReference type="ChEBI" id="CHEBI:57540"/>
        <dbReference type="ChEBI" id="CHEBI:58359"/>
        <dbReference type="ChEBI" id="CHEBI:58437"/>
        <dbReference type="ChEBI" id="CHEBI:456215"/>
        <dbReference type="EC" id="6.3.5.1"/>
    </reaction>
</comment>
<reference evidence="11 12" key="1">
    <citation type="submission" date="2019-02" db="EMBL/GenBank/DDBJ databases">
        <title>Deep-cultivation of Planctomycetes and their phenomic and genomic characterization uncovers novel biology.</title>
        <authorList>
            <person name="Wiegand S."/>
            <person name="Jogler M."/>
            <person name="Boedeker C."/>
            <person name="Pinto D."/>
            <person name="Vollmers J."/>
            <person name="Rivas-Marin E."/>
            <person name="Kohn T."/>
            <person name="Peeters S.H."/>
            <person name="Heuer A."/>
            <person name="Rast P."/>
            <person name="Oberbeckmann S."/>
            <person name="Bunk B."/>
            <person name="Jeske O."/>
            <person name="Meyerdierks A."/>
            <person name="Storesund J.E."/>
            <person name="Kallscheuer N."/>
            <person name="Luecker S."/>
            <person name="Lage O.M."/>
            <person name="Pohl T."/>
            <person name="Merkel B.J."/>
            <person name="Hornburger P."/>
            <person name="Mueller R.-W."/>
            <person name="Bruemmer F."/>
            <person name="Labrenz M."/>
            <person name="Spormann A.M."/>
            <person name="Op den Camp H."/>
            <person name="Overmann J."/>
            <person name="Amann R."/>
            <person name="Jetten M.S.M."/>
            <person name="Mascher T."/>
            <person name="Medema M.H."/>
            <person name="Devos D.P."/>
            <person name="Kaster A.-K."/>
            <person name="Ovreas L."/>
            <person name="Rohde M."/>
            <person name="Galperin M.Y."/>
            <person name="Jogler C."/>
        </authorList>
    </citation>
    <scope>NUCLEOTIDE SEQUENCE [LARGE SCALE GENOMIC DNA]</scope>
    <source>
        <strain evidence="11 12">Pan265</strain>
    </source>
</reference>
<dbReference type="FunFam" id="3.40.50.620:FF:000106">
    <property type="entry name" value="Glutamine-dependent NAD(+) synthetase"/>
    <property type="match status" value="1"/>
</dbReference>
<dbReference type="CDD" id="cd07570">
    <property type="entry name" value="GAT_Gln-NAD-synth"/>
    <property type="match status" value="1"/>
</dbReference>
<comment type="similarity">
    <text evidence="2 7 8">In the C-terminal section; belongs to the NAD synthetase family.</text>
</comment>
<evidence type="ECO:0000256" key="6">
    <source>
        <dbReference type="ARBA" id="ARBA00023027"/>
    </source>
</evidence>
<organism evidence="11 12">
    <name type="scientific">Mucisphaera calidilacus</name>
    <dbReference type="NCBI Taxonomy" id="2527982"/>
    <lineage>
        <taxon>Bacteria</taxon>
        <taxon>Pseudomonadati</taxon>
        <taxon>Planctomycetota</taxon>
        <taxon>Phycisphaerae</taxon>
        <taxon>Phycisphaerales</taxon>
        <taxon>Phycisphaeraceae</taxon>
        <taxon>Mucisphaera</taxon>
    </lineage>
</organism>
<feature type="binding site" evidence="7">
    <location>
        <position position="191"/>
    </location>
    <ligand>
        <name>L-glutamine</name>
        <dbReference type="ChEBI" id="CHEBI:58359"/>
    </ligand>
</feature>
<feature type="binding site" evidence="7">
    <location>
        <begin position="294"/>
        <end position="301"/>
    </location>
    <ligand>
        <name>ATP</name>
        <dbReference type="ChEBI" id="CHEBI:30616"/>
    </ligand>
</feature>
<evidence type="ECO:0000256" key="9">
    <source>
        <dbReference type="RuleBase" id="RU003811"/>
    </source>
</evidence>
<dbReference type="PIRSF" id="PIRSF006630">
    <property type="entry name" value="NADS_GAT"/>
    <property type="match status" value="1"/>
</dbReference>
<feature type="active site" description="Nucleophile; for glutaminase activity" evidence="7">
    <location>
        <position position="148"/>
    </location>
</feature>
<dbReference type="GO" id="GO:0003952">
    <property type="term" value="F:NAD+ synthase (glutamine-hydrolyzing) activity"/>
    <property type="evidence" value="ECO:0007669"/>
    <property type="project" value="UniProtKB-UniRule"/>
</dbReference>
<evidence type="ECO:0000259" key="10">
    <source>
        <dbReference type="PROSITE" id="PS50263"/>
    </source>
</evidence>
<dbReference type="GO" id="GO:0009435">
    <property type="term" value="P:NAD+ biosynthetic process"/>
    <property type="evidence" value="ECO:0007669"/>
    <property type="project" value="UniProtKB-UniRule"/>
</dbReference>
<evidence type="ECO:0000313" key="11">
    <source>
        <dbReference type="EMBL" id="QDU72458.1"/>
    </source>
</evidence>
<dbReference type="GO" id="GO:0005524">
    <property type="term" value="F:ATP binding"/>
    <property type="evidence" value="ECO:0007669"/>
    <property type="project" value="UniProtKB-UniRule"/>
</dbReference>
<feature type="binding site" evidence="7">
    <location>
        <position position="118"/>
    </location>
    <ligand>
        <name>L-glutamine</name>
        <dbReference type="ChEBI" id="CHEBI:58359"/>
    </ligand>
</feature>
<dbReference type="PANTHER" id="PTHR23090">
    <property type="entry name" value="NH 3 /GLUTAMINE-DEPENDENT NAD + SYNTHETASE"/>
    <property type="match status" value="1"/>
</dbReference>
<evidence type="ECO:0000256" key="7">
    <source>
        <dbReference type="HAMAP-Rule" id="MF_02090"/>
    </source>
</evidence>
<dbReference type="Gene3D" id="3.40.50.620">
    <property type="entry name" value="HUPs"/>
    <property type="match status" value="1"/>
</dbReference>
<dbReference type="OrthoDB" id="9803818at2"/>
<feature type="binding site" evidence="7">
    <location>
        <position position="377"/>
    </location>
    <ligand>
        <name>deamido-NAD(+)</name>
        <dbReference type="ChEBI" id="CHEBI:58437"/>
        <note>ligand shared between two neighboring subunits</note>
    </ligand>
</feature>
<evidence type="ECO:0000313" key="12">
    <source>
        <dbReference type="Proteomes" id="UP000320386"/>
    </source>
</evidence>
<keyword evidence="12" id="KW-1185">Reference proteome</keyword>
<dbReference type="SUPFAM" id="SSF52402">
    <property type="entry name" value="Adenine nucleotide alpha hydrolases-like"/>
    <property type="match status" value="1"/>
</dbReference>
<dbReference type="AlphaFoldDB" id="A0A518BZQ9"/>
<feature type="active site" description="For glutaminase activity" evidence="7">
    <location>
        <position position="112"/>
    </location>
</feature>
<dbReference type="InterPro" id="IPR003010">
    <property type="entry name" value="C-N_Hydrolase"/>
</dbReference>
<feature type="binding site" evidence="7">
    <location>
        <position position="527"/>
    </location>
    <ligand>
        <name>deamido-NAD(+)</name>
        <dbReference type="ChEBI" id="CHEBI:58437"/>
        <note>ligand shared between two neighboring subunits</note>
    </ligand>
</feature>
<dbReference type="SUPFAM" id="SSF56317">
    <property type="entry name" value="Carbon-nitrogen hydrolase"/>
    <property type="match status" value="1"/>
</dbReference>
<keyword evidence="4 7" id="KW-0547">Nucleotide-binding</keyword>
<dbReference type="RefSeq" id="WP_145446622.1">
    <property type="nucleotide sequence ID" value="NZ_CP036280.1"/>
</dbReference>
<dbReference type="NCBIfam" id="NF010588">
    <property type="entry name" value="PRK13981.1"/>
    <property type="match status" value="1"/>
</dbReference>
<evidence type="ECO:0000256" key="3">
    <source>
        <dbReference type="ARBA" id="ARBA00022598"/>
    </source>
</evidence>
<keyword evidence="6 7" id="KW-0520">NAD</keyword>
<feature type="binding site" evidence="7">
    <location>
        <position position="401"/>
    </location>
    <ligand>
        <name>ATP</name>
        <dbReference type="ChEBI" id="CHEBI:30616"/>
    </ligand>
</feature>
<keyword evidence="3 7" id="KW-0436">Ligase</keyword>
<dbReference type="Pfam" id="PF02540">
    <property type="entry name" value="NAD_synthase"/>
    <property type="match status" value="1"/>
</dbReference>
<accession>A0A518BZQ9</accession>
<evidence type="ECO:0000256" key="5">
    <source>
        <dbReference type="ARBA" id="ARBA00022840"/>
    </source>
</evidence>
<dbReference type="PROSITE" id="PS50263">
    <property type="entry name" value="CN_HYDROLASE"/>
    <property type="match status" value="1"/>
</dbReference>
<dbReference type="UniPathway" id="UPA00253">
    <property type="reaction ID" value="UER00334"/>
</dbReference>
<feature type="binding site" evidence="7">
    <location>
        <position position="406"/>
    </location>
    <ligand>
        <name>deamido-NAD(+)</name>
        <dbReference type="ChEBI" id="CHEBI:58437"/>
        <note>ligand shared between two neighboring subunits</note>
    </ligand>
</feature>
<dbReference type="InterPro" id="IPR022310">
    <property type="entry name" value="NAD/GMP_synthase"/>
</dbReference>
<comment type="caution">
    <text evidence="7">Lacks conserved residue(s) required for the propagation of feature annotation.</text>
</comment>
<feature type="active site" description="Proton acceptor; for glutaminase activity" evidence="7">
    <location>
        <position position="41"/>
    </location>
</feature>
<dbReference type="GO" id="GO:0004359">
    <property type="term" value="F:glutaminase activity"/>
    <property type="evidence" value="ECO:0007669"/>
    <property type="project" value="InterPro"/>
</dbReference>